<dbReference type="Proteomes" id="UP000669179">
    <property type="component" value="Unassembled WGS sequence"/>
</dbReference>
<sequence>MRDDFSVPASSDDNTTAYDSPLTLGAETKVDVLAEIVNDLLSTLVNEGRMSLAEERTWRAATDAVVLDKPELNTPGGQVVAEVETILHAA</sequence>
<evidence type="ECO:0000313" key="2">
    <source>
        <dbReference type="EMBL" id="MBO2455864.1"/>
    </source>
</evidence>
<gene>
    <name evidence="2" type="ORF">J4573_52930</name>
</gene>
<evidence type="ECO:0000313" key="3">
    <source>
        <dbReference type="Proteomes" id="UP000669179"/>
    </source>
</evidence>
<dbReference type="AlphaFoldDB" id="A0A939PTB5"/>
<organism evidence="2 3">
    <name type="scientific">Actinomadura barringtoniae</name>
    <dbReference type="NCBI Taxonomy" id="1427535"/>
    <lineage>
        <taxon>Bacteria</taxon>
        <taxon>Bacillati</taxon>
        <taxon>Actinomycetota</taxon>
        <taxon>Actinomycetes</taxon>
        <taxon>Streptosporangiales</taxon>
        <taxon>Thermomonosporaceae</taxon>
        <taxon>Actinomadura</taxon>
    </lineage>
</organism>
<reference evidence="2" key="1">
    <citation type="submission" date="2021-03" db="EMBL/GenBank/DDBJ databases">
        <authorList>
            <person name="Kanchanasin P."/>
            <person name="Saeng-In P."/>
            <person name="Phongsopitanun W."/>
            <person name="Yuki M."/>
            <person name="Kudo T."/>
            <person name="Ohkuma M."/>
            <person name="Tanasupawat S."/>
        </authorList>
    </citation>
    <scope>NUCLEOTIDE SEQUENCE</scope>
    <source>
        <strain evidence="2">GKU 128</strain>
    </source>
</reference>
<comment type="caution">
    <text evidence="2">The sequence shown here is derived from an EMBL/GenBank/DDBJ whole genome shotgun (WGS) entry which is preliminary data.</text>
</comment>
<accession>A0A939PTB5</accession>
<protein>
    <submittedName>
        <fullName evidence="2">Uncharacterized protein</fullName>
    </submittedName>
</protein>
<feature type="compositionally biased region" description="Polar residues" evidence="1">
    <location>
        <begin position="8"/>
        <end position="18"/>
    </location>
</feature>
<evidence type="ECO:0000256" key="1">
    <source>
        <dbReference type="SAM" id="MobiDB-lite"/>
    </source>
</evidence>
<keyword evidence="3" id="KW-1185">Reference proteome</keyword>
<proteinExistence type="predicted"/>
<dbReference type="EMBL" id="JAGEOJ010000045">
    <property type="protein sequence ID" value="MBO2455864.1"/>
    <property type="molecule type" value="Genomic_DNA"/>
</dbReference>
<feature type="region of interest" description="Disordered" evidence="1">
    <location>
        <begin position="1"/>
        <end position="20"/>
    </location>
</feature>
<name>A0A939PTB5_9ACTN</name>
<dbReference type="RefSeq" id="WP_208264105.1">
    <property type="nucleotide sequence ID" value="NZ_JAGEOJ010000045.1"/>
</dbReference>